<dbReference type="RefSeq" id="WP_420905515.1">
    <property type="nucleotide sequence ID" value="NZ_BAAFGK010000004.1"/>
</dbReference>
<keyword evidence="4" id="KW-1185">Reference proteome</keyword>
<evidence type="ECO:0000313" key="3">
    <source>
        <dbReference type="EMBL" id="GAB0057826.1"/>
    </source>
</evidence>
<dbReference type="EMBL" id="BAAFGK010000004">
    <property type="protein sequence ID" value="GAB0057826.1"/>
    <property type="molecule type" value="Genomic_DNA"/>
</dbReference>
<dbReference type="InterPro" id="IPR021796">
    <property type="entry name" value="Tll0287-like_dom"/>
</dbReference>
<evidence type="ECO:0000313" key="4">
    <source>
        <dbReference type="Proteomes" id="UP001628193"/>
    </source>
</evidence>
<sequence length="187" mass="20250">MKKQILLAALLIAPWTGAQAFAEGDAMLDEARKVAMLLPPKLMATLQDEIGKTGFQGAIPVCKESAPKIAGAVSQETGWKIRRVSLKTRNETRATPDAWEKAVLEEFDKRAAAGEPPAKLEKGEKIGNEYRYAKALPVQSLCLGCHGKDEVTPAVKEVLSKTYPNDHAIGYVEGQIRGAISIRKAVP</sequence>
<feature type="chain" id="PRO_5046692379" description="Tll0287-like domain-containing protein" evidence="1">
    <location>
        <begin position="21"/>
        <end position="187"/>
    </location>
</feature>
<evidence type="ECO:0000256" key="1">
    <source>
        <dbReference type="SAM" id="SignalP"/>
    </source>
</evidence>
<keyword evidence="1" id="KW-0732">Signal</keyword>
<comment type="caution">
    <text evidence="3">The sequence shown here is derived from an EMBL/GenBank/DDBJ whole genome shotgun (WGS) entry which is preliminary data.</text>
</comment>
<protein>
    <recommendedName>
        <fullName evidence="2">Tll0287-like domain-containing protein</fullName>
    </recommendedName>
</protein>
<reference evidence="3 4" key="1">
    <citation type="submission" date="2024-09" db="EMBL/GenBank/DDBJ databases">
        <title>Draft genome sequence of Candidatus Magnetaquicoccaceae bacterium FCR-1.</title>
        <authorList>
            <person name="Shimoshige H."/>
            <person name="Shimamura S."/>
            <person name="Taoka A."/>
            <person name="Kobayashi H."/>
            <person name="Maekawa T."/>
        </authorList>
    </citation>
    <scope>NUCLEOTIDE SEQUENCE [LARGE SCALE GENOMIC DNA]</scope>
    <source>
        <strain evidence="3 4">FCR-1</strain>
    </source>
</reference>
<organism evidence="3 4">
    <name type="scientific">Candidatus Magnetaquiglobus chichijimensis</name>
    <dbReference type="NCBI Taxonomy" id="3141448"/>
    <lineage>
        <taxon>Bacteria</taxon>
        <taxon>Pseudomonadati</taxon>
        <taxon>Pseudomonadota</taxon>
        <taxon>Magnetococcia</taxon>
        <taxon>Magnetococcales</taxon>
        <taxon>Candidatus Magnetaquicoccaceae</taxon>
        <taxon>Candidatus Magnetaquiglobus</taxon>
    </lineage>
</organism>
<dbReference type="Pfam" id="PF11845">
    <property type="entry name" value="Tll0287-like"/>
    <property type="match status" value="1"/>
</dbReference>
<feature type="signal peptide" evidence="1">
    <location>
        <begin position="1"/>
        <end position="20"/>
    </location>
</feature>
<feature type="domain" description="Tll0287-like" evidence="2">
    <location>
        <begin position="46"/>
        <end position="183"/>
    </location>
</feature>
<proteinExistence type="predicted"/>
<name>A0ABQ0CAA7_9PROT</name>
<gene>
    <name evidence="3" type="ORF">SIID45300_02160</name>
</gene>
<dbReference type="Proteomes" id="UP001628193">
    <property type="component" value="Unassembled WGS sequence"/>
</dbReference>
<evidence type="ECO:0000259" key="2">
    <source>
        <dbReference type="Pfam" id="PF11845"/>
    </source>
</evidence>
<accession>A0ABQ0CAA7</accession>